<evidence type="ECO:0000313" key="3">
    <source>
        <dbReference type="Proteomes" id="UP000268048"/>
    </source>
</evidence>
<gene>
    <name evidence="2" type="ORF">C4K04_3459</name>
</gene>
<accession>A0A3G7TQJ2</accession>
<dbReference type="EMBL" id="CP027753">
    <property type="protein sequence ID" value="AZE49131.1"/>
    <property type="molecule type" value="Genomic_DNA"/>
</dbReference>
<organism evidence="2 3">
    <name type="scientific">Pseudomonas chlororaphis</name>
    <dbReference type="NCBI Taxonomy" id="587753"/>
    <lineage>
        <taxon>Bacteria</taxon>
        <taxon>Pseudomonadati</taxon>
        <taxon>Pseudomonadota</taxon>
        <taxon>Gammaproteobacteria</taxon>
        <taxon>Pseudomonadales</taxon>
        <taxon>Pseudomonadaceae</taxon>
        <taxon>Pseudomonas</taxon>
    </lineage>
</organism>
<dbReference type="Proteomes" id="UP000268048">
    <property type="component" value="Chromosome"/>
</dbReference>
<dbReference type="AlphaFoldDB" id="A0A3G7TQJ2"/>
<proteinExistence type="predicted"/>
<evidence type="ECO:0000256" key="1">
    <source>
        <dbReference type="SAM" id="MobiDB-lite"/>
    </source>
</evidence>
<name>A0A3G7TQJ2_9PSED</name>
<feature type="compositionally biased region" description="Acidic residues" evidence="1">
    <location>
        <begin position="82"/>
        <end position="96"/>
    </location>
</feature>
<sequence length="103" mass="11557">MTDEPVGCRPYSRFEDGYEDLPLDSNEIEVRLAIADYVIRRVAGTPTGESIFKGLVRHFENRYPHHKLLALYLTSPESLVLEDGDSESEAEVEDSEASLSLPT</sequence>
<protein>
    <submittedName>
        <fullName evidence="2">Uncharacterized protein</fullName>
    </submittedName>
</protein>
<dbReference type="RefSeq" id="WP_241176250.1">
    <property type="nucleotide sequence ID" value="NZ_CP027753.1"/>
</dbReference>
<evidence type="ECO:0000313" key="2">
    <source>
        <dbReference type="EMBL" id="AZE49131.1"/>
    </source>
</evidence>
<feature type="region of interest" description="Disordered" evidence="1">
    <location>
        <begin position="82"/>
        <end position="103"/>
    </location>
</feature>
<reference evidence="2 3" key="1">
    <citation type="submission" date="2018-03" db="EMBL/GenBank/DDBJ databases">
        <title>Diversity of phytobeneficial traits revealed by whole-genome analysis of worldwide-isolated phenazine-producing Pseudomonas spp.</title>
        <authorList>
            <person name="Biessy A."/>
            <person name="Novinscak A."/>
            <person name="Blom J."/>
            <person name="Leger G."/>
            <person name="Thomashow L.S."/>
            <person name="Cazorla F.M."/>
            <person name="Josic D."/>
            <person name="Filion M."/>
        </authorList>
    </citation>
    <scope>NUCLEOTIDE SEQUENCE [LARGE SCALE GENOMIC DNA]</scope>
    <source>
        <strain evidence="2 3">B25</strain>
    </source>
</reference>